<accession>A0AAV2VLY0</accession>
<dbReference type="Proteomes" id="UP000018211">
    <property type="component" value="Unassembled WGS sequence"/>
</dbReference>
<dbReference type="PROSITE" id="PS51186">
    <property type="entry name" value="GNAT"/>
    <property type="match status" value="1"/>
</dbReference>
<gene>
    <name evidence="2" type="ORF">VIBNISOn1_150028</name>
</gene>
<dbReference type="AlphaFoldDB" id="A0AAV2VLY0"/>
<proteinExistence type="predicted"/>
<reference evidence="2 3" key="1">
    <citation type="journal article" date="2013" name="ISME J.">
        <title>Comparative genomics of pathogenic lineages of Vibrio nigripulchritudo identifies virulence-associated traits.</title>
        <authorList>
            <person name="Goudenege D."/>
            <person name="Labreuche Y."/>
            <person name="Krin E."/>
            <person name="Ansquer D."/>
            <person name="Mangenot S."/>
            <person name="Calteau A."/>
            <person name="Medigue C."/>
            <person name="Mazel D."/>
            <person name="Polz M.F."/>
            <person name="Le Roux F."/>
        </authorList>
    </citation>
    <scope>NUCLEOTIDE SEQUENCE [LARGE SCALE GENOMIC DNA]</scope>
    <source>
        <strain evidence="2 3">SOn1</strain>
    </source>
</reference>
<dbReference type="GO" id="GO:0016747">
    <property type="term" value="F:acyltransferase activity, transferring groups other than amino-acyl groups"/>
    <property type="evidence" value="ECO:0007669"/>
    <property type="project" value="InterPro"/>
</dbReference>
<name>A0AAV2VLY0_9VIBR</name>
<dbReference type="EMBL" id="CAOF01000057">
    <property type="protein sequence ID" value="CCO45474.1"/>
    <property type="molecule type" value="Genomic_DNA"/>
</dbReference>
<protein>
    <submittedName>
        <fullName evidence="2">Acyl-CoA N-acyltransferase</fullName>
    </submittedName>
</protein>
<dbReference type="PANTHER" id="PTHR43792:SF1">
    <property type="entry name" value="N-ACETYLTRANSFERASE DOMAIN-CONTAINING PROTEIN"/>
    <property type="match status" value="1"/>
</dbReference>
<sequence>MIETENLTLAPTSKDDLDIYRELLSCSVVTRYLPSGKPYTDEQIHTNIKNRIAHWAKHGFGTFTVLDKAEDGKKLGYVGVEESPDPTIFEIRYAILPETQGRGVAQEAAKACLSFTFEKSKLSKIYGVAVNQNFASIRVLEKLGMHLEPDINFYGFDELVYFSISKH</sequence>
<feature type="domain" description="N-acetyltransferase" evidence="1">
    <location>
        <begin position="7"/>
        <end position="167"/>
    </location>
</feature>
<evidence type="ECO:0000313" key="2">
    <source>
        <dbReference type="EMBL" id="CCO45474.1"/>
    </source>
</evidence>
<dbReference type="Pfam" id="PF13302">
    <property type="entry name" value="Acetyltransf_3"/>
    <property type="match status" value="1"/>
</dbReference>
<dbReference type="InterPro" id="IPR051531">
    <property type="entry name" value="N-acetyltransferase"/>
</dbReference>
<evidence type="ECO:0000259" key="1">
    <source>
        <dbReference type="PROSITE" id="PS51186"/>
    </source>
</evidence>
<dbReference type="SUPFAM" id="SSF55729">
    <property type="entry name" value="Acyl-CoA N-acyltransferases (Nat)"/>
    <property type="match status" value="1"/>
</dbReference>
<dbReference type="InterPro" id="IPR016181">
    <property type="entry name" value="Acyl_CoA_acyltransferase"/>
</dbReference>
<dbReference type="RefSeq" id="WP_022610936.1">
    <property type="nucleotide sequence ID" value="NZ_LK391965.1"/>
</dbReference>
<comment type="caution">
    <text evidence="2">The sequence shown here is derived from an EMBL/GenBank/DDBJ whole genome shotgun (WGS) entry which is preliminary data.</text>
</comment>
<dbReference type="PANTHER" id="PTHR43792">
    <property type="entry name" value="GNAT FAMILY, PUTATIVE (AFU_ORTHOLOGUE AFUA_3G00765)-RELATED-RELATED"/>
    <property type="match status" value="1"/>
</dbReference>
<evidence type="ECO:0000313" key="3">
    <source>
        <dbReference type="Proteomes" id="UP000018211"/>
    </source>
</evidence>
<dbReference type="InterPro" id="IPR000182">
    <property type="entry name" value="GNAT_dom"/>
</dbReference>
<dbReference type="Gene3D" id="3.40.630.30">
    <property type="match status" value="1"/>
</dbReference>
<organism evidence="2 3">
    <name type="scientific">Vibrio nigripulchritudo SOn1</name>
    <dbReference type="NCBI Taxonomy" id="1238450"/>
    <lineage>
        <taxon>Bacteria</taxon>
        <taxon>Pseudomonadati</taxon>
        <taxon>Pseudomonadota</taxon>
        <taxon>Gammaproteobacteria</taxon>
        <taxon>Vibrionales</taxon>
        <taxon>Vibrionaceae</taxon>
        <taxon>Vibrio</taxon>
    </lineage>
</organism>